<dbReference type="EMBL" id="JADIXP010000015">
    <property type="protein sequence ID" value="MBF4180106.1"/>
    <property type="molecule type" value="Genomic_DNA"/>
</dbReference>
<reference evidence="2 3" key="1">
    <citation type="submission" date="2020-11" db="EMBL/GenBank/DDBJ databases">
        <title>Identification of Lelliottia nimipressuralis from Wound Infection by Whole Genome-Based Bacterial Identification.</title>
        <authorList>
            <person name="Navarathna D.H."/>
            <person name="Choi H."/>
            <person name="Jinadatha C."/>
            <person name="Chatterjee P."/>
            <person name="Hwang M."/>
        </authorList>
    </citation>
    <scope>NUCLEOTIDE SEQUENCE [LARGE SCALE GENOMIC DNA]</scope>
    <source>
        <strain evidence="2 3">DN2020</strain>
    </source>
</reference>
<comment type="caution">
    <text evidence="2">The sequence shown here is derived from an EMBL/GenBank/DDBJ whole genome shotgun (WGS) entry which is preliminary data.</text>
</comment>
<proteinExistence type="predicted"/>
<evidence type="ECO:0000259" key="1">
    <source>
        <dbReference type="Pfam" id="PF13503"/>
    </source>
</evidence>
<dbReference type="InterPro" id="IPR025391">
    <property type="entry name" value="DUF4123"/>
</dbReference>
<protein>
    <submittedName>
        <fullName evidence="2">DUF4123 domain-containing protein</fullName>
    </submittedName>
</protein>
<dbReference type="Proteomes" id="UP000628560">
    <property type="component" value="Unassembled WGS sequence"/>
</dbReference>
<accession>A0ABD4KDV5</accession>
<dbReference type="AlphaFoldDB" id="A0ABD4KDV5"/>
<dbReference type="Pfam" id="PF13503">
    <property type="entry name" value="DUF4123"/>
    <property type="match status" value="1"/>
</dbReference>
<sequence length="277" mass="32288">MEMIEYAIVDGAIESDLVNFLKETIPPHCCLYAEPVQPELVALAPYLVVVTEEVNTWLNEKTTPWGIYFKSDLSLRELQQHFRRYLWVMIPEQTKPVLMRFYDPRNIWALTTVLTPRQLNLFLKPVSEVSSSYDGIYHEDNFSEVRVPDDNNAKLVPFTMLSLNYRQYQQLEQQAHKNYLDKLSTFIIENNENTDLITSENNKAAINLAEEYFLYCQSLNITDDHSIRIMTILMLKNNISDTNDIPDSWNELLSNKSYPEHSRVQQLALGELGFIPQ</sequence>
<dbReference type="RefSeq" id="WP_194514173.1">
    <property type="nucleotide sequence ID" value="NZ_JADIXP010000015.1"/>
</dbReference>
<gene>
    <name evidence="2" type="ORF">ISP11_19745</name>
</gene>
<feature type="domain" description="DUF4123" evidence="1">
    <location>
        <begin position="6"/>
        <end position="120"/>
    </location>
</feature>
<evidence type="ECO:0000313" key="3">
    <source>
        <dbReference type="Proteomes" id="UP000628560"/>
    </source>
</evidence>
<name>A0ABD4KDV5_9ENTR</name>
<organism evidence="2 3">
    <name type="scientific">Lelliottia nimipressuralis</name>
    <dbReference type="NCBI Taxonomy" id="69220"/>
    <lineage>
        <taxon>Bacteria</taxon>
        <taxon>Pseudomonadati</taxon>
        <taxon>Pseudomonadota</taxon>
        <taxon>Gammaproteobacteria</taxon>
        <taxon>Enterobacterales</taxon>
        <taxon>Enterobacteriaceae</taxon>
        <taxon>Lelliottia</taxon>
    </lineage>
</organism>
<evidence type="ECO:0000313" key="2">
    <source>
        <dbReference type="EMBL" id="MBF4180106.1"/>
    </source>
</evidence>